<protein>
    <submittedName>
        <fullName evidence="3">Uncharacterized protein</fullName>
    </submittedName>
</protein>
<feature type="transmembrane region" description="Helical" evidence="2">
    <location>
        <begin position="76"/>
        <end position="93"/>
    </location>
</feature>
<organism evidence="3">
    <name type="scientific">Prasinoderma coloniale</name>
    <dbReference type="NCBI Taxonomy" id="156133"/>
    <lineage>
        <taxon>Eukaryota</taxon>
        <taxon>Viridiplantae</taxon>
        <taxon>Prasinodermophyta</taxon>
        <taxon>Prasinodermophyceae</taxon>
        <taxon>Prasinodermales</taxon>
        <taxon>Prasinodermaceae</taxon>
        <taxon>Prasinoderma</taxon>
    </lineage>
</organism>
<keyword evidence="2" id="KW-1133">Transmembrane helix</keyword>
<reference evidence="3" key="1">
    <citation type="submission" date="2021-01" db="EMBL/GenBank/DDBJ databases">
        <authorList>
            <person name="Corre E."/>
            <person name="Pelletier E."/>
            <person name="Niang G."/>
            <person name="Scheremetjew M."/>
            <person name="Finn R."/>
            <person name="Kale V."/>
            <person name="Holt S."/>
            <person name="Cochrane G."/>
            <person name="Meng A."/>
            <person name="Brown T."/>
            <person name="Cohen L."/>
        </authorList>
    </citation>
    <scope>NUCLEOTIDE SEQUENCE</scope>
    <source>
        <strain evidence="3">CCMP1413</strain>
    </source>
</reference>
<feature type="transmembrane region" description="Helical" evidence="2">
    <location>
        <begin position="45"/>
        <end position="64"/>
    </location>
</feature>
<accession>A0A7R9TZT3</accession>
<evidence type="ECO:0000256" key="2">
    <source>
        <dbReference type="SAM" id="Phobius"/>
    </source>
</evidence>
<feature type="compositionally biased region" description="Low complexity" evidence="1">
    <location>
        <begin position="10"/>
        <end position="23"/>
    </location>
</feature>
<evidence type="ECO:0000256" key="1">
    <source>
        <dbReference type="SAM" id="MobiDB-lite"/>
    </source>
</evidence>
<proteinExistence type="predicted"/>
<dbReference type="AlphaFoldDB" id="A0A7R9TZT3"/>
<dbReference type="EMBL" id="HBDZ01014664">
    <property type="protein sequence ID" value="CAD8249609.1"/>
    <property type="molecule type" value="Transcribed_RNA"/>
</dbReference>
<keyword evidence="2" id="KW-0472">Membrane</keyword>
<feature type="region of interest" description="Disordered" evidence="1">
    <location>
        <begin position="1"/>
        <end position="23"/>
    </location>
</feature>
<gene>
    <name evidence="3" type="ORF">PCOL08062_LOCUS11259</name>
</gene>
<keyword evidence="2" id="KW-0812">Transmembrane</keyword>
<sequence length="102" mass="10121">MANGAPSDHGAGPEQAPPAAAAAIAAAAAAKSAGSPSGRRAPREINWLNLWPIAFAPLIPAVALATRKSPQLRTPLVGAISVGTLIFAHGFAMDASVSSKDG</sequence>
<name>A0A7R9TZT3_9VIRI</name>
<evidence type="ECO:0000313" key="3">
    <source>
        <dbReference type="EMBL" id="CAD8249609.1"/>
    </source>
</evidence>